<dbReference type="EMBL" id="JAAQPE010000298">
    <property type="protein sequence ID" value="KAF5671046.1"/>
    <property type="molecule type" value="Genomic_DNA"/>
</dbReference>
<evidence type="ECO:0000313" key="2">
    <source>
        <dbReference type="Proteomes" id="UP000572754"/>
    </source>
</evidence>
<comment type="caution">
    <text evidence="1">The sequence shown here is derived from an EMBL/GenBank/DDBJ whole genome shotgun (WGS) entry which is preliminary data.</text>
</comment>
<protein>
    <submittedName>
        <fullName evidence="1">Uncharacterized protein</fullName>
    </submittedName>
</protein>
<proteinExistence type="predicted"/>
<accession>A0A8H5TJN7</accession>
<sequence length="188" mass="22197">MNKYHYDALLRRINSSPSHFDALKSITRVPYHNLLITTGLSREYHPLPRTLYKPQDVLEGYWTVTVTLQSTAWLQITIRPALRDDPPSHAWHDLDNYHQIQAGVTLRIGRRNALRDMHYLLELVFPLYFMDSAVLPHRRRYGCTVELDLTSDRVLFQILRKTGRGNRDIRRTEKLQYTRRSDGLQDIL</sequence>
<gene>
    <name evidence="1" type="ORF">FCIRC_8797</name>
</gene>
<reference evidence="1 2" key="2">
    <citation type="submission" date="2020-05" db="EMBL/GenBank/DDBJ databases">
        <title>Identification and distribution of gene clusters putatively required for synthesis of sphingolipid metabolism inhibitors in phylogenetically diverse species of the filamentous fungus Fusarium.</title>
        <authorList>
            <person name="Kim H.-S."/>
            <person name="Busman M."/>
            <person name="Brown D.W."/>
            <person name="Divon H."/>
            <person name="Uhlig S."/>
            <person name="Proctor R.H."/>
        </authorList>
    </citation>
    <scope>NUCLEOTIDE SEQUENCE [LARGE SCALE GENOMIC DNA]</scope>
    <source>
        <strain evidence="1 2">NRRL 25331</strain>
    </source>
</reference>
<keyword evidence="2" id="KW-1185">Reference proteome</keyword>
<dbReference type="Proteomes" id="UP000572754">
    <property type="component" value="Unassembled WGS sequence"/>
</dbReference>
<organism evidence="1 2">
    <name type="scientific">Fusarium circinatum</name>
    <name type="common">Pitch canker fungus</name>
    <name type="synonym">Gibberella circinata</name>
    <dbReference type="NCBI Taxonomy" id="48490"/>
    <lineage>
        <taxon>Eukaryota</taxon>
        <taxon>Fungi</taxon>
        <taxon>Dikarya</taxon>
        <taxon>Ascomycota</taxon>
        <taxon>Pezizomycotina</taxon>
        <taxon>Sordariomycetes</taxon>
        <taxon>Hypocreomycetidae</taxon>
        <taxon>Hypocreales</taxon>
        <taxon>Nectriaceae</taxon>
        <taxon>Fusarium</taxon>
        <taxon>Fusarium fujikuroi species complex</taxon>
    </lineage>
</organism>
<name>A0A8H5TJN7_FUSCI</name>
<evidence type="ECO:0000313" key="1">
    <source>
        <dbReference type="EMBL" id="KAF5671046.1"/>
    </source>
</evidence>
<dbReference type="AlphaFoldDB" id="A0A8H5TJN7"/>
<reference evidence="2" key="1">
    <citation type="journal article" date="2020" name="BMC Genomics">
        <title>Correction to: Identification and distribution of gene clusters required for synthesis of sphingolipid metabolism inhibitors in diverse species of the filamentous fungus Fusarium.</title>
        <authorList>
            <person name="Kim H.S."/>
            <person name="Lohmar J.M."/>
            <person name="Busman M."/>
            <person name="Brown D.W."/>
            <person name="Naumann T.A."/>
            <person name="Divon H.H."/>
            <person name="Lysoe E."/>
            <person name="Uhlig S."/>
            <person name="Proctor R.H."/>
        </authorList>
    </citation>
    <scope>NUCLEOTIDE SEQUENCE [LARGE SCALE GENOMIC DNA]</scope>
    <source>
        <strain evidence="2">NRRL 25331</strain>
    </source>
</reference>